<dbReference type="PROSITE" id="PS50931">
    <property type="entry name" value="HTH_LYSR"/>
    <property type="match status" value="1"/>
</dbReference>
<proteinExistence type="inferred from homology"/>
<dbReference type="SUPFAM" id="SSF46785">
    <property type="entry name" value="Winged helix' DNA-binding domain"/>
    <property type="match status" value="1"/>
</dbReference>
<dbReference type="CDD" id="cd08422">
    <property type="entry name" value="PBP2_CrgA_like"/>
    <property type="match status" value="1"/>
</dbReference>
<feature type="domain" description="HTH lysR-type" evidence="5">
    <location>
        <begin position="8"/>
        <end position="60"/>
    </location>
</feature>
<dbReference type="Gene3D" id="3.40.190.290">
    <property type="match status" value="1"/>
</dbReference>
<keyword evidence="2" id="KW-0805">Transcription regulation</keyword>
<comment type="caution">
    <text evidence="6">The sequence shown here is derived from an EMBL/GenBank/DDBJ whole genome shotgun (WGS) entry which is preliminary data.</text>
</comment>
<dbReference type="SUPFAM" id="SSF53850">
    <property type="entry name" value="Periplasmic binding protein-like II"/>
    <property type="match status" value="1"/>
</dbReference>
<dbReference type="Gene3D" id="1.10.10.10">
    <property type="entry name" value="Winged helix-like DNA-binding domain superfamily/Winged helix DNA-binding domain"/>
    <property type="match status" value="1"/>
</dbReference>
<dbReference type="Proteomes" id="UP001528823">
    <property type="component" value="Unassembled WGS sequence"/>
</dbReference>
<keyword evidence="7" id="KW-1185">Reference proteome</keyword>
<evidence type="ECO:0000256" key="4">
    <source>
        <dbReference type="ARBA" id="ARBA00023163"/>
    </source>
</evidence>
<dbReference type="Pfam" id="PF00126">
    <property type="entry name" value="HTH_1"/>
    <property type="match status" value="1"/>
</dbReference>
<evidence type="ECO:0000313" key="7">
    <source>
        <dbReference type="Proteomes" id="UP001528823"/>
    </source>
</evidence>
<keyword evidence="4" id="KW-0804">Transcription</keyword>
<evidence type="ECO:0000256" key="2">
    <source>
        <dbReference type="ARBA" id="ARBA00023015"/>
    </source>
</evidence>
<gene>
    <name evidence="6" type="ORF">ORQ98_00055</name>
</gene>
<evidence type="ECO:0000256" key="1">
    <source>
        <dbReference type="ARBA" id="ARBA00009437"/>
    </source>
</evidence>
<dbReference type="InterPro" id="IPR036390">
    <property type="entry name" value="WH_DNA-bd_sf"/>
</dbReference>
<dbReference type="Pfam" id="PF03466">
    <property type="entry name" value="LysR_substrate"/>
    <property type="match status" value="1"/>
</dbReference>
<comment type="similarity">
    <text evidence="1">Belongs to the LysR transcriptional regulatory family.</text>
</comment>
<dbReference type="PANTHER" id="PTHR30537">
    <property type="entry name" value="HTH-TYPE TRANSCRIPTIONAL REGULATOR"/>
    <property type="match status" value="1"/>
</dbReference>
<dbReference type="InterPro" id="IPR000847">
    <property type="entry name" value="LysR_HTH_N"/>
</dbReference>
<reference evidence="6 7" key="1">
    <citation type="submission" date="2022-11" db="EMBL/GenBank/DDBJ databases">
        <title>Spartinivicinus poritis sp. nov., isolated from scleractinian coral Porites lutea.</title>
        <authorList>
            <person name="Zhang G."/>
            <person name="Cai L."/>
            <person name="Wei Q."/>
        </authorList>
    </citation>
    <scope>NUCLEOTIDE SEQUENCE [LARGE SCALE GENOMIC DNA]</scope>
    <source>
        <strain evidence="6 7">A2-2</strain>
    </source>
</reference>
<evidence type="ECO:0000313" key="6">
    <source>
        <dbReference type="EMBL" id="MDE1460344.1"/>
    </source>
</evidence>
<dbReference type="EMBL" id="JAPMOU010000001">
    <property type="protein sequence ID" value="MDE1460344.1"/>
    <property type="molecule type" value="Genomic_DNA"/>
</dbReference>
<name>A0ABT5U1T1_9GAMM</name>
<dbReference type="InterPro" id="IPR058163">
    <property type="entry name" value="LysR-type_TF_proteobact-type"/>
</dbReference>
<evidence type="ECO:0000259" key="5">
    <source>
        <dbReference type="PROSITE" id="PS50931"/>
    </source>
</evidence>
<dbReference type="PANTHER" id="PTHR30537:SF5">
    <property type="entry name" value="HTH-TYPE TRANSCRIPTIONAL ACTIVATOR TTDR-RELATED"/>
    <property type="match status" value="1"/>
</dbReference>
<keyword evidence="3" id="KW-0238">DNA-binding</keyword>
<protein>
    <submittedName>
        <fullName evidence="6">LysR family transcriptional regulator</fullName>
    </submittedName>
</protein>
<sequence length="301" mass="34616">MVTAIPYMMTFIEVVEKQSFSRAAGKLDLSAAAVSIQMKKLEQELGFSLLQRSTRTLKLTEQGARFYEHCKELQALLAVTESFADRVHQEPEGKLRVVSSIYTGHRYLIEHLSEFYQRYPKIQLDVEISDRIPDFSRQEVDILVGFSNRYKELPGDLYCRRLLSVSALFSASPTYLKKFGTPESLGDLKHHEFIYHKTRSPQQTLKFFADIETIIPPAKITFNSVDAVISAGLQGLGIIDCPELICRPYLKSGRLIALFEDVFTKKMEGYLFYDKKNAMLPKFRAFIDFMVEKTKHLREES</sequence>
<evidence type="ECO:0000256" key="3">
    <source>
        <dbReference type="ARBA" id="ARBA00023125"/>
    </source>
</evidence>
<accession>A0ABT5U1T1</accession>
<dbReference type="InterPro" id="IPR036388">
    <property type="entry name" value="WH-like_DNA-bd_sf"/>
</dbReference>
<dbReference type="InterPro" id="IPR005119">
    <property type="entry name" value="LysR_subst-bd"/>
</dbReference>
<organism evidence="6 7">
    <name type="scientific">Spartinivicinus poritis</name>
    <dbReference type="NCBI Taxonomy" id="2994640"/>
    <lineage>
        <taxon>Bacteria</taxon>
        <taxon>Pseudomonadati</taxon>
        <taxon>Pseudomonadota</taxon>
        <taxon>Gammaproteobacteria</taxon>
        <taxon>Oceanospirillales</taxon>
        <taxon>Zooshikellaceae</taxon>
        <taxon>Spartinivicinus</taxon>
    </lineage>
</organism>